<dbReference type="AlphaFoldDB" id="A0A1I4M610"/>
<organism evidence="2 3">
    <name type="scientific">Gracilibacillus orientalis</name>
    <dbReference type="NCBI Taxonomy" id="334253"/>
    <lineage>
        <taxon>Bacteria</taxon>
        <taxon>Bacillati</taxon>
        <taxon>Bacillota</taxon>
        <taxon>Bacilli</taxon>
        <taxon>Bacillales</taxon>
        <taxon>Bacillaceae</taxon>
        <taxon>Gracilibacillus</taxon>
    </lineage>
</organism>
<feature type="transmembrane region" description="Helical" evidence="1">
    <location>
        <begin position="29"/>
        <end position="47"/>
    </location>
</feature>
<feature type="transmembrane region" description="Helical" evidence="1">
    <location>
        <begin position="59"/>
        <end position="78"/>
    </location>
</feature>
<keyword evidence="1" id="KW-0812">Transmembrane</keyword>
<keyword evidence="3" id="KW-1185">Reference proteome</keyword>
<evidence type="ECO:0000313" key="2">
    <source>
        <dbReference type="EMBL" id="SFL98694.1"/>
    </source>
</evidence>
<evidence type="ECO:0000256" key="1">
    <source>
        <dbReference type="SAM" id="Phobius"/>
    </source>
</evidence>
<dbReference type="Proteomes" id="UP000198565">
    <property type="component" value="Unassembled WGS sequence"/>
</dbReference>
<reference evidence="3" key="1">
    <citation type="submission" date="2016-10" db="EMBL/GenBank/DDBJ databases">
        <authorList>
            <person name="Varghese N."/>
            <person name="Submissions S."/>
        </authorList>
    </citation>
    <scope>NUCLEOTIDE SEQUENCE [LARGE SCALE GENOMIC DNA]</scope>
    <source>
        <strain evidence="3">CGMCC 1.4250</strain>
    </source>
</reference>
<feature type="transmembrane region" description="Helical" evidence="1">
    <location>
        <begin position="5"/>
        <end position="23"/>
    </location>
</feature>
<evidence type="ECO:0000313" key="3">
    <source>
        <dbReference type="Proteomes" id="UP000198565"/>
    </source>
</evidence>
<keyword evidence="1" id="KW-1133">Transmembrane helix</keyword>
<keyword evidence="1" id="KW-0472">Membrane</keyword>
<protein>
    <submittedName>
        <fullName evidence="2">Uncharacterized protein</fullName>
    </submittedName>
</protein>
<accession>A0A1I4M610</accession>
<proteinExistence type="predicted"/>
<dbReference type="EMBL" id="FOTR01000006">
    <property type="protein sequence ID" value="SFL98694.1"/>
    <property type="molecule type" value="Genomic_DNA"/>
</dbReference>
<sequence>MSKFIINFLVVIAIIAFFSFFSLPSLSPTIVLFILIIFVVVCLFFCVSNFKKGNKIGGYTYLYAIIFQVVAYIYYTFIK</sequence>
<name>A0A1I4M610_9BACI</name>
<gene>
    <name evidence="2" type="ORF">SAMN04487943_10646</name>
</gene>